<evidence type="ECO:0000256" key="1">
    <source>
        <dbReference type="ARBA" id="ARBA00011900"/>
    </source>
</evidence>
<evidence type="ECO:0000256" key="6">
    <source>
        <dbReference type="SAM" id="MobiDB-lite"/>
    </source>
</evidence>
<dbReference type="InterPro" id="IPR002052">
    <property type="entry name" value="DNA_methylase_N6_adenine_CS"/>
</dbReference>
<dbReference type="SUPFAM" id="SSF53335">
    <property type="entry name" value="S-adenosyl-L-methionine-dependent methyltransferases"/>
    <property type="match status" value="1"/>
</dbReference>
<evidence type="ECO:0000259" key="7">
    <source>
        <dbReference type="Pfam" id="PF07669"/>
    </source>
</evidence>
<dbReference type="Pfam" id="PF07669">
    <property type="entry name" value="Eco57I"/>
    <property type="match status" value="1"/>
</dbReference>
<evidence type="ECO:0000313" key="10">
    <source>
        <dbReference type="Proteomes" id="UP000298111"/>
    </source>
</evidence>
<protein>
    <recommendedName>
        <fullName evidence="1">site-specific DNA-methyltransferase (adenine-specific)</fullName>
        <ecNumber evidence="1">2.1.1.72</ecNumber>
    </recommendedName>
</protein>
<evidence type="ECO:0000256" key="2">
    <source>
        <dbReference type="ARBA" id="ARBA00022603"/>
    </source>
</evidence>
<evidence type="ECO:0000313" key="9">
    <source>
        <dbReference type="EMBL" id="TGG75856.1"/>
    </source>
</evidence>
<accession>A0A8H1L122</accession>
<evidence type="ECO:0000256" key="3">
    <source>
        <dbReference type="ARBA" id="ARBA00022679"/>
    </source>
</evidence>
<gene>
    <name evidence="9" type="ORF">D8771_33325</name>
</gene>
<evidence type="ECO:0000256" key="4">
    <source>
        <dbReference type="ARBA" id="ARBA00022691"/>
    </source>
</evidence>
<dbReference type="GO" id="GO:0003676">
    <property type="term" value="F:nucleic acid binding"/>
    <property type="evidence" value="ECO:0007669"/>
    <property type="project" value="InterPro"/>
</dbReference>
<dbReference type="InterPro" id="IPR050953">
    <property type="entry name" value="N4_N6_ade-DNA_methylase"/>
</dbReference>
<keyword evidence="4" id="KW-0949">S-adenosyl-L-methionine</keyword>
<comment type="caution">
    <text evidence="9">The sequence shown here is derived from an EMBL/GenBank/DDBJ whole genome shotgun (WGS) entry which is preliminary data.</text>
</comment>
<dbReference type="InterPro" id="IPR029063">
    <property type="entry name" value="SAM-dependent_MTases_sf"/>
</dbReference>
<dbReference type="GO" id="GO:0032259">
    <property type="term" value="P:methylation"/>
    <property type="evidence" value="ECO:0007669"/>
    <property type="project" value="UniProtKB-KW"/>
</dbReference>
<dbReference type="RefSeq" id="WP_135567800.1">
    <property type="nucleotide sequence ID" value="NZ_CP103060.1"/>
</dbReference>
<evidence type="ECO:0000259" key="8">
    <source>
        <dbReference type="Pfam" id="PF20466"/>
    </source>
</evidence>
<feature type="region of interest" description="Disordered" evidence="6">
    <location>
        <begin position="1"/>
        <end position="45"/>
    </location>
</feature>
<keyword evidence="2" id="KW-0489">Methyltransferase</keyword>
<dbReference type="EC" id="2.1.1.72" evidence="1"/>
<comment type="catalytic activity">
    <reaction evidence="5">
        <text>a 2'-deoxyadenosine in DNA + S-adenosyl-L-methionine = an N(6)-methyl-2'-deoxyadenosine in DNA + S-adenosyl-L-homocysteine + H(+)</text>
        <dbReference type="Rhea" id="RHEA:15197"/>
        <dbReference type="Rhea" id="RHEA-COMP:12418"/>
        <dbReference type="Rhea" id="RHEA-COMP:12419"/>
        <dbReference type="ChEBI" id="CHEBI:15378"/>
        <dbReference type="ChEBI" id="CHEBI:57856"/>
        <dbReference type="ChEBI" id="CHEBI:59789"/>
        <dbReference type="ChEBI" id="CHEBI:90615"/>
        <dbReference type="ChEBI" id="CHEBI:90616"/>
        <dbReference type="EC" id="2.1.1.72"/>
    </reaction>
</comment>
<dbReference type="Pfam" id="PF20466">
    <property type="entry name" value="MmeI_TRD"/>
    <property type="match status" value="1"/>
</dbReference>
<dbReference type="Proteomes" id="UP000298111">
    <property type="component" value="Unassembled WGS sequence"/>
</dbReference>
<dbReference type="PANTHER" id="PTHR33841">
    <property type="entry name" value="DNA METHYLTRANSFERASE YEEA-RELATED"/>
    <property type="match status" value="1"/>
</dbReference>
<dbReference type="GeneID" id="75181935"/>
<dbReference type="InterPro" id="IPR046820">
    <property type="entry name" value="MmeI_TRD"/>
</dbReference>
<dbReference type="PANTHER" id="PTHR33841:SF1">
    <property type="entry name" value="DNA METHYLTRANSFERASE A"/>
    <property type="match status" value="1"/>
</dbReference>
<name>A0A8H1L122_9ACTN</name>
<sequence>MSPATRGSAAGAATPPRSGGAGPGRIPHPRTGRPPKPPTPAEQHEEWLRLLRPDGPFLALPVLTEAFPQGLDTVPDGVRERLRQGWAEVQEDPEVLGRAWEKLVLGELLGWSPGLREGAALPESLRGGNGVPTPDAVLVGRSHRAGEGPRPRVLFFRTGWSLSLTRSRGSEVSLADQAAGLARRHGIPLALLSNGREWALVHARAKEATTVAVFDADLWQEEPLLLRAFATLLHARRVALPPVDAQGQHTTSLAALFARTAEQQTNVTVTLGRQVRDAVALLVAELSRLDRESQGRLLADVGDKQVYESALAVMMRLVFLLYAEEQRLLPAEDSPYADSYAVTPLHAALQTEQDRYGGELGDRRSAAWPRLLALFAAIHGGSVHDEMWIPAYGGSLFAPSRFPWLAEAKVTDRVVLEILDALLTLRRKGSVSEALSYKGLDVEQIGHVYEGLLEYSCRRAEEPHLGLIGTYEAVLPLTLLEEWAAAGDEVLAGELKEATGATPKQLAKALSASASTTLDADLDAACDNDEALASRVAPFAGLLRKDLRAQPVVFPTGSVVMVRVGDRRNTGTHYTPKSLAEDVVEHTLAPLCFSPGPAEGAEPGVWRAKSADELLQLRVLDPAMGSGAFLVSACRYLADRVVDAWQRDGLPPEIRHDVAGDDRDELVRMARRLVADRCLYGVDRDPMAVELAKLSLWLVTLAKGRPFSFLDHALRCGDSLVGITDAEQIKAFHLDAGARQLSEEVSRALDVTETLLSRAAALRREIEATPVSDIRVVHDKDEKLREAEHLAERLRLAADAVVAAALAAEGIDNEEAAELTGEEQVGGKRGAAIFRAAKENAKETAYENRLASVADLVVRALEDEHDLAAYDAAREVIDGWLRGPRAEPIRPLHWPLEFPEIMGIGARTGFDAVVGNPPFSGGQKLTGNLGTDYREYLVNRVGGGIRGSADLCSYFLLRNASLAPGRRTGIIATNTIAQGDTREVGLDQLTAAEWKIFRAIKSQPWPGKAALEVSLLWLAHRVGDGETPILDDHPVRGITPGLDPVSRVSGKPYRLAANAEQSFQGSNVLGKGFVLSPEQAQELIAKDPRNKDVLFPYLNGEDLNSRPDCSASRWVINFHDWPLEKAATYEDVFAIVERDVKPVRLKVKHSKNARERWWQYERRRPELYKAIGGLKRVIVIALVSRTVMPSRVPAGQVFAHKLCVFSANDDAPLALLSSGFHTAWAWKYSSTMKADLNYSPSDVYETFPRPRRTDRLNAAGSTLEQTQRAAMANRTIGLTKLYNLVHDGTHQSADIDALREAHIEVDNAVAEAYGWTDLDLKHDFHKTRQGLRFTIEPTVRTEVLDCLLELNHARYKEELERGLHTKKPAAKRGEGFQDDGLFPKPDALF</sequence>
<keyword evidence="3" id="KW-0808">Transferase</keyword>
<proteinExistence type="predicted"/>
<dbReference type="GO" id="GO:0009007">
    <property type="term" value="F:site-specific DNA-methyltransferase (adenine-specific) activity"/>
    <property type="evidence" value="ECO:0007669"/>
    <property type="project" value="UniProtKB-EC"/>
</dbReference>
<dbReference type="PROSITE" id="PS00092">
    <property type="entry name" value="N6_MTASE"/>
    <property type="match status" value="1"/>
</dbReference>
<feature type="domain" description="Type II methyltransferase M.TaqI-like" evidence="7">
    <location>
        <begin position="678"/>
        <end position="978"/>
    </location>
</feature>
<feature type="domain" description="MmeI-like target recognition" evidence="8">
    <location>
        <begin position="1069"/>
        <end position="1251"/>
    </location>
</feature>
<dbReference type="InterPro" id="IPR011639">
    <property type="entry name" value="MethylTrfase_TaqI-like_dom"/>
</dbReference>
<dbReference type="GO" id="GO:0006304">
    <property type="term" value="P:DNA modification"/>
    <property type="evidence" value="ECO:0007669"/>
    <property type="project" value="InterPro"/>
</dbReference>
<reference evidence="9 10" key="1">
    <citation type="submission" date="2018-10" db="EMBL/GenBank/DDBJ databases">
        <title>Isolation of pseudouridimycin from Streptomyces albus DSM 40763.</title>
        <authorList>
            <person name="Rosenqvist P."/>
            <person name="Metsae-Ketelae M."/>
            <person name="Virta P."/>
        </authorList>
    </citation>
    <scope>NUCLEOTIDE SEQUENCE [LARGE SCALE GENOMIC DNA]</scope>
    <source>
        <strain evidence="9 10">DSM 40763</strain>
    </source>
</reference>
<feature type="region of interest" description="Disordered" evidence="6">
    <location>
        <begin position="1365"/>
        <end position="1389"/>
    </location>
</feature>
<organism evidence="9 10">
    <name type="scientific">Streptomyces albus</name>
    <dbReference type="NCBI Taxonomy" id="1888"/>
    <lineage>
        <taxon>Bacteria</taxon>
        <taxon>Bacillati</taxon>
        <taxon>Actinomycetota</taxon>
        <taxon>Actinomycetes</taxon>
        <taxon>Kitasatosporales</taxon>
        <taxon>Streptomycetaceae</taxon>
        <taxon>Streptomyces</taxon>
    </lineage>
</organism>
<dbReference type="PRINTS" id="PR00507">
    <property type="entry name" value="N12N6MTFRASE"/>
</dbReference>
<dbReference type="EMBL" id="RCIY01000114">
    <property type="protein sequence ID" value="TGG75856.1"/>
    <property type="molecule type" value="Genomic_DNA"/>
</dbReference>
<dbReference type="Gene3D" id="3.40.50.150">
    <property type="entry name" value="Vaccinia Virus protein VP39"/>
    <property type="match status" value="2"/>
</dbReference>
<evidence type="ECO:0000256" key="5">
    <source>
        <dbReference type="ARBA" id="ARBA00047942"/>
    </source>
</evidence>